<sequence>MLSTMFDIHVPAVTVRDDLGASTAFVVGGLLLQPSVTSQGIFAIAAITRSRTLMVSARNAIVMPSEQP</sequence>
<protein>
    <submittedName>
        <fullName evidence="1">Uncharacterized protein</fullName>
    </submittedName>
</protein>
<evidence type="ECO:0000313" key="1">
    <source>
        <dbReference type="EMBL" id="SDS59558.1"/>
    </source>
</evidence>
<name>A0A1H1TH78_9ACTN</name>
<organism evidence="1 2">
    <name type="scientific">Actinoplanes derwentensis</name>
    <dbReference type="NCBI Taxonomy" id="113562"/>
    <lineage>
        <taxon>Bacteria</taxon>
        <taxon>Bacillati</taxon>
        <taxon>Actinomycetota</taxon>
        <taxon>Actinomycetes</taxon>
        <taxon>Micromonosporales</taxon>
        <taxon>Micromonosporaceae</taxon>
        <taxon>Actinoplanes</taxon>
    </lineage>
</organism>
<evidence type="ECO:0000313" key="2">
    <source>
        <dbReference type="Proteomes" id="UP000198688"/>
    </source>
</evidence>
<gene>
    <name evidence="1" type="ORF">SAMN04489716_1139</name>
</gene>
<proteinExistence type="predicted"/>
<accession>A0A1H1TH78</accession>
<reference evidence="1 2" key="1">
    <citation type="submission" date="2016-10" db="EMBL/GenBank/DDBJ databases">
        <authorList>
            <person name="de Groot N.N."/>
        </authorList>
    </citation>
    <scope>NUCLEOTIDE SEQUENCE [LARGE SCALE GENOMIC DNA]</scope>
    <source>
        <strain evidence="1 2">DSM 43941</strain>
    </source>
</reference>
<dbReference type="AlphaFoldDB" id="A0A1H1TH78"/>
<dbReference type="EMBL" id="LT629758">
    <property type="protein sequence ID" value="SDS59558.1"/>
    <property type="molecule type" value="Genomic_DNA"/>
</dbReference>
<keyword evidence="2" id="KW-1185">Reference proteome</keyword>
<dbReference type="Proteomes" id="UP000198688">
    <property type="component" value="Chromosome I"/>
</dbReference>